<dbReference type="AlphaFoldDB" id="A0A0C3JT09"/>
<reference evidence="2" key="2">
    <citation type="submission" date="2015-01" db="EMBL/GenBank/DDBJ databases">
        <title>Evolutionary Origins and Diversification of the Mycorrhizal Mutualists.</title>
        <authorList>
            <consortium name="DOE Joint Genome Institute"/>
            <consortium name="Mycorrhizal Genomics Consortium"/>
            <person name="Kohler A."/>
            <person name="Kuo A."/>
            <person name="Nagy L.G."/>
            <person name="Floudas D."/>
            <person name="Copeland A."/>
            <person name="Barry K.W."/>
            <person name="Cichocki N."/>
            <person name="Veneault-Fourrey C."/>
            <person name="LaButti K."/>
            <person name="Lindquist E.A."/>
            <person name="Lipzen A."/>
            <person name="Lundell T."/>
            <person name="Morin E."/>
            <person name="Murat C."/>
            <person name="Riley R."/>
            <person name="Ohm R."/>
            <person name="Sun H."/>
            <person name="Tunlid A."/>
            <person name="Henrissat B."/>
            <person name="Grigoriev I.V."/>
            <person name="Hibbett D.S."/>
            <person name="Martin F."/>
        </authorList>
    </citation>
    <scope>NUCLEOTIDE SEQUENCE [LARGE SCALE GENOMIC DNA]</scope>
    <source>
        <strain evidence="2">Marx 270</strain>
    </source>
</reference>
<evidence type="ECO:0000313" key="2">
    <source>
        <dbReference type="Proteomes" id="UP000054217"/>
    </source>
</evidence>
<evidence type="ECO:0000313" key="1">
    <source>
        <dbReference type="EMBL" id="KIO12278.1"/>
    </source>
</evidence>
<organism evidence="1 2">
    <name type="scientific">Pisolithus tinctorius Marx 270</name>
    <dbReference type="NCBI Taxonomy" id="870435"/>
    <lineage>
        <taxon>Eukaryota</taxon>
        <taxon>Fungi</taxon>
        <taxon>Dikarya</taxon>
        <taxon>Basidiomycota</taxon>
        <taxon>Agaricomycotina</taxon>
        <taxon>Agaricomycetes</taxon>
        <taxon>Agaricomycetidae</taxon>
        <taxon>Boletales</taxon>
        <taxon>Sclerodermatineae</taxon>
        <taxon>Pisolithaceae</taxon>
        <taxon>Pisolithus</taxon>
    </lineage>
</organism>
<reference evidence="1 2" key="1">
    <citation type="submission" date="2014-04" db="EMBL/GenBank/DDBJ databases">
        <authorList>
            <consortium name="DOE Joint Genome Institute"/>
            <person name="Kuo A."/>
            <person name="Kohler A."/>
            <person name="Costa M.D."/>
            <person name="Nagy L.G."/>
            <person name="Floudas D."/>
            <person name="Copeland A."/>
            <person name="Barry K.W."/>
            <person name="Cichocki N."/>
            <person name="Veneault-Fourrey C."/>
            <person name="LaButti K."/>
            <person name="Lindquist E.A."/>
            <person name="Lipzen A."/>
            <person name="Lundell T."/>
            <person name="Morin E."/>
            <person name="Murat C."/>
            <person name="Sun H."/>
            <person name="Tunlid A."/>
            <person name="Henrissat B."/>
            <person name="Grigoriev I.V."/>
            <person name="Hibbett D.S."/>
            <person name="Martin F."/>
            <person name="Nordberg H.P."/>
            <person name="Cantor M.N."/>
            <person name="Hua S.X."/>
        </authorList>
    </citation>
    <scope>NUCLEOTIDE SEQUENCE [LARGE SCALE GENOMIC DNA]</scope>
    <source>
        <strain evidence="1 2">Marx 270</strain>
    </source>
</reference>
<dbReference type="InParanoid" id="A0A0C3JT09"/>
<protein>
    <submittedName>
        <fullName evidence="1">Uncharacterized protein</fullName>
    </submittedName>
</protein>
<accession>A0A0C3JT09</accession>
<sequence length="82" mass="9257">MWQTAIPPFKPASQSVSVYIRRPDGSSGNLPAQSTTGKLCYAYYLTPHDMQQFLHKHMTILWVILLISSVRTKCGIFQVSLT</sequence>
<dbReference type="HOGENOM" id="CLU_2559226_0_0_1"/>
<name>A0A0C3JT09_PISTI</name>
<keyword evidence="2" id="KW-1185">Reference proteome</keyword>
<gene>
    <name evidence="1" type="ORF">M404DRAFT_750983</name>
</gene>
<proteinExistence type="predicted"/>
<dbReference type="EMBL" id="KN831948">
    <property type="protein sequence ID" value="KIO12278.1"/>
    <property type="molecule type" value="Genomic_DNA"/>
</dbReference>
<dbReference type="Proteomes" id="UP000054217">
    <property type="component" value="Unassembled WGS sequence"/>
</dbReference>